<evidence type="ECO:0000313" key="2">
    <source>
        <dbReference type="EMBL" id="NIE49873.1"/>
    </source>
</evidence>
<accession>A0A6G5AHX0</accession>
<organism evidence="2">
    <name type="scientific">Rhipicephalus microplus</name>
    <name type="common">Cattle tick</name>
    <name type="synonym">Boophilus microplus</name>
    <dbReference type="NCBI Taxonomy" id="6941"/>
    <lineage>
        <taxon>Eukaryota</taxon>
        <taxon>Metazoa</taxon>
        <taxon>Ecdysozoa</taxon>
        <taxon>Arthropoda</taxon>
        <taxon>Chelicerata</taxon>
        <taxon>Arachnida</taxon>
        <taxon>Acari</taxon>
        <taxon>Parasitiformes</taxon>
        <taxon>Ixodida</taxon>
        <taxon>Ixodoidea</taxon>
        <taxon>Ixodidae</taxon>
        <taxon>Rhipicephalinae</taxon>
        <taxon>Rhipicephalus</taxon>
        <taxon>Boophilus</taxon>
    </lineage>
</organism>
<evidence type="ECO:0000256" key="1">
    <source>
        <dbReference type="SAM" id="Phobius"/>
    </source>
</evidence>
<name>A0A6G5AHX0_RHIMP</name>
<sequence>MEMLAYSPPASTHDRDTLPRLYEVPCHSMRVHMLTLYAFWKHFLYSCFVTLLKCLYTVLIFYFQNFLCIFIFIGNDLRHAVQRIQLGWCSCWFCTQNVNMQFCCLKPCVFMLPLHILQHNYCIQFIHLHGTTKSYTPLCCFR</sequence>
<feature type="transmembrane region" description="Helical" evidence="1">
    <location>
        <begin position="43"/>
        <end position="73"/>
    </location>
</feature>
<reference evidence="2" key="1">
    <citation type="submission" date="2020-03" db="EMBL/GenBank/DDBJ databases">
        <title>A transcriptome and proteome of the tick Rhipicephalus microplus shaped by the genetic composition of its hosts and developmental stage.</title>
        <authorList>
            <person name="Garcia G.R."/>
            <person name="Ribeiro J.M.C."/>
            <person name="Maruyama S.R."/>
            <person name="Gardinasse L.G."/>
            <person name="Nelson K."/>
            <person name="Ferreira B.R."/>
            <person name="Andrade T.G."/>
            <person name="Santos I.K.F.M."/>
        </authorList>
    </citation>
    <scope>NUCLEOTIDE SEQUENCE</scope>
    <source>
        <strain evidence="2">NSGR</strain>
        <tissue evidence="2">Salivary glands</tissue>
    </source>
</reference>
<keyword evidence="1" id="KW-1133">Transmembrane helix</keyword>
<proteinExistence type="predicted"/>
<keyword evidence="1" id="KW-0812">Transmembrane</keyword>
<dbReference type="EMBL" id="GIKN01007600">
    <property type="protein sequence ID" value="NIE49873.1"/>
    <property type="molecule type" value="Transcribed_RNA"/>
</dbReference>
<dbReference type="AlphaFoldDB" id="A0A6G5AHX0"/>
<protein>
    <submittedName>
        <fullName evidence="2">Uncharacterized protein</fullName>
    </submittedName>
</protein>
<keyword evidence="1" id="KW-0472">Membrane</keyword>